<evidence type="ECO:0008006" key="3">
    <source>
        <dbReference type="Google" id="ProtNLM"/>
    </source>
</evidence>
<protein>
    <recommendedName>
        <fullName evidence="3">TIGR02678 family protein</fullName>
    </recommendedName>
</protein>
<evidence type="ECO:0000313" key="2">
    <source>
        <dbReference type="Proteomes" id="UP001500888"/>
    </source>
</evidence>
<dbReference type="EMBL" id="BAAAZR010000011">
    <property type="protein sequence ID" value="GAA3819688.1"/>
    <property type="molecule type" value="Genomic_DNA"/>
</dbReference>
<dbReference type="RefSeq" id="WP_344943494.1">
    <property type="nucleotide sequence ID" value="NZ_BAAAZR010000011.1"/>
</dbReference>
<reference evidence="2" key="1">
    <citation type="journal article" date="2019" name="Int. J. Syst. Evol. Microbiol.">
        <title>The Global Catalogue of Microorganisms (GCM) 10K type strain sequencing project: providing services to taxonomists for standard genome sequencing and annotation.</title>
        <authorList>
            <consortium name="The Broad Institute Genomics Platform"/>
            <consortium name="The Broad Institute Genome Sequencing Center for Infectious Disease"/>
            <person name="Wu L."/>
            <person name="Ma J."/>
        </authorList>
    </citation>
    <scope>NUCLEOTIDE SEQUENCE [LARGE SCALE GENOMIC DNA]</scope>
    <source>
        <strain evidence="2">JCM 16908</strain>
    </source>
</reference>
<accession>A0ABP7IIS7</accession>
<dbReference type="Proteomes" id="UP001500888">
    <property type="component" value="Unassembled WGS sequence"/>
</dbReference>
<dbReference type="InterPro" id="IPR013494">
    <property type="entry name" value="CHP02678"/>
</dbReference>
<comment type="caution">
    <text evidence="1">The sequence shown here is derived from an EMBL/GenBank/DDBJ whole genome shotgun (WGS) entry which is preliminary data.</text>
</comment>
<organism evidence="1 2">
    <name type="scientific">Sphaerisporangium flaviroseum</name>
    <dbReference type="NCBI Taxonomy" id="509199"/>
    <lineage>
        <taxon>Bacteria</taxon>
        <taxon>Bacillati</taxon>
        <taxon>Actinomycetota</taxon>
        <taxon>Actinomycetes</taxon>
        <taxon>Streptosporangiales</taxon>
        <taxon>Streptosporangiaceae</taxon>
        <taxon>Sphaerisporangium</taxon>
    </lineage>
</organism>
<sequence>MRAAGGRGAVARGRGVAAGVLPSDLGSYQQAVRLALTSDLITSARPRPGALEQVLQWADQLTRDFRELFGYTVIATTRQVRVVRRLDAFDETQRHLFAKKGKPFDRRRLAYLCLVLALFQRSRVEISLADLVGAFAPAANAIEGLGFDPTIGAHKAAVVDCLDWLVERGALRLSDGSLDAWAHDTERGDALFDIDHDICAILFRPARPVQHLTSAAGLLEGFASGGASRARPEDAARRARRVLVEQPVVYFAQVEPEVADALRHPGLATDLARLTGLAVERRAEGVMLADPGGRFTDKPFPGRGGAVNRAAGLLLGKMADLLEDPDERRTVTFLEPPRDADDQRDLLARIDSALPRSGVVRELAWAPPPVTEPHAGGTPSPETALVEQARLTAMLGELYEELGAASFSSAWQHDPEGLLDAAVTLLAELRLVRRHPGGVLLLPAFARYRNIALALPDRRRSEAQLGLHLSPSLPEDSRS</sequence>
<keyword evidence="2" id="KW-1185">Reference proteome</keyword>
<evidence type="ECO:0000313" key="1">
    <source>
        <dbReference type="EMBL" id="GAA3819688.1"/>
    </source>
</evidence>
<dbReference type="Pfam" id="PF09661">
    <property type="entry name" value="DUF2398"/>
    <property type="match status" value="1"/>
</dbReference>
<proteinExistence type="predicted"/>
<name>A0ABP7IIS7_9ACTN</name>
<gene>
    <name evidence="1" type="ORF">GCM10022226_45140</name>
</gene>